<sequence>MDFFKHYPRKKIDLATIEEHYKLGNYQELYYFIQEALKAGVIIPIKSSGSNGKKPALYKTYRIQVTIENEATLREELLYLIHPKLKNDYYLTHLTQYSNDREAILKLSSFFQTKSSDLEHPTAINERSFQIWQQEKFLLEEGNRLLKNVGLSMTDLNIYETAEPLAYFSACKETPQNILIIENKDTFYSLRKYLIEGHKEILGCRISTLIYGGGKKGVKGFQHFHTSVEPYLLHQDNRFYYFGDLDYEGIIIYESLCAHFYCEPLVSAYEAMLQKAANLQLPKTKEKQNRHEQGVFFSYFNEVSAMKAILENEYYIPQEILTMEDF</sequence>
<organism evidence="2 3">
    <name type="scientific">Turicibacter bilis</name>
    <dbReference type="NCBI Taxonomy" id="2735723"/>
    <lineage>
        <taxon>Bacteria</taxon>
        <taxon>Bacillati</taxon>
        <taxon>Bacillota</taxon>
        <taxon>Erysipelotrichia</taxon>
        <taxon>Erysipelotrichales</taxon>
        <taxon>Turicibacteraceae</taxon>
        <taxon>Turicibacter</taxon>
    </lineage>
</organism>
<dbReference type="Pfam" id="PF09983">
    <property type="entry name" value="JetD_C"/>
    <property type="match status" value="1"/>
</dbReference>
<dbReference type="Proteomes" id="UP001058072">
    <property type="component" value="Chromosome"/>
</dbReference>
<protein>
    <recommendedName>
        <fullName evidence="1">Wadjet protein JetD C-terminal domain-containing protein</fullName>
    </recommendedName>
</protein>
<accession>A0A9Q9CPX6</accession>
<dbReference type="EMBL" id="CP071250">
    <property type="protein sequence ID" value="UUF07643.1"/>
    <property type="molecule type" value="Genomic_DNA"/>
</dbReference>
<feature type="domain" description="Wadjet protein JetD C-terminal" evidence="1">
    <location>
        <begin position="158"/>
        <end position="275"/>
    </location>
</feature>
<name>A0A9Q9CPX6_9FIRM</name>
<dbReference type="AlphaFoldDB" id="A0A9Q9CPX6"/>
<gene>
    <name evidence="2" type="ORF">J0J70_08375</name>
</gene>
<evidence type="ECO:0000313" key="2">
    <source>
        <dbReference type="EMBL" id="UUF07643.1"/>
    </source>
</evidence>
<evidence type="ECO:0000259" key="1">
    <source>
        <dbReference type="Pfam" id="PF09983"/>
    </source>
</evidence>
<dbReference type="InterPro" id="IPR024534">
    <property type="entry name" value="JetD_C"/>
</dbReference>
<dbReference type="RefSeq" id="WP_212724960.1">
    <property type="nucleotide sequence ID" value="NZ_CP071250.1"/>
</dbReference>
<proteinExistence type="predicted"/>
<evidence type="ECO:0000313" key="3">
    <source>
        <dbReference type="Proteomes" id="UP001058072"/>
    </source>
</evidence>
<reference evidence="2" key="1">
    <citation type="submission" date="2021-03" db="EMBL/GenBank/DDBJ databases">
        <title>Comparative Genomics and Metabolomics in the genus Turicibacter.</title>
        <authorList>
            <person name="Maki J."/>
            <person name="Looft T."/>
        </authorList>
    </citation>
    <scope>NUCLEOTIDE SEQUENCE</scope>
    <source>
        <strain evidence="2">ISU324</strain>
    </source>
</reference>